<gene>
    <name evidence="2" type="ORF">SAMN04488008_103201</name>
</gene>
<evidence type="ECO:0000256" key="1">
    <source>
        <dbReference type="SAM" id="Phobius"/>
    </source>
</evidence>
<feature type="transmembrane region" description="Helical" evidence="1">
    <location>
        <begin position="37"/>
        <end position="55"/>
    </location>
</feature>
<dbReference type="AlphaFoldDB" id="A0A1H7NJF9"/>
<dbReference type="STRING" id="228957.SAMN04488008_103201"/>
<dbReference type="EMBL" id="FNZN01000003">
    <property type="protein sequence ID" value="SEL23459.1"/>
    <property type="molecule type" value="Genomic_DNA"/>
</dbReference>
<proteinExistence type="predicted"/>
<evidence type="ECO:0000313" key="2">
    <source>
        <dbReference type="EMBL" id="SEL23459.1"/>
    </source>
</evidence>
<feature type="transmembrane region" description="Helical" evidence="1">
    <location>
        <begin position="12"/>
        <end position="30"/>
    </location>
</feature>
<feature type="transmembrane region" description="Helical" evidence="1">
    <location>
        <begin position="104"/>
        <end position="124"/>
    </location>
</feature>
<reference evidence="3" key="1">
    <citation type="submission" date="2016-10" db="EMBL/GenBank/DDBJ databases">
        <authorList>
            <person name="Varghese N."/>
            <person name="Submissions S."/>
        </authorList>
    </citation>
    <scope>NUCLEOTIDE SEQUENCE [LARGE SCALE GENOMIC DNA]</scope>
    <source>
        <strain evidence="3">DSM 16471</strain>
    </source>
</reference>
<sequence>MLSMSFIKENYFMLVYAVTLFISLATYRKYYDTALKYFPIIIAYTFFNEVLGYLVRTYDEISFFQNVKYSNFNDVIYNIYAIIFFCFFYFVYKQLIHNSRYKKWIIVSTIISLLAYLISTIFQNPLETNLYYALAISSWLLVFCVILYFKDKVQQQEDLIQKHNLMFWVSIALIIFYSVFPVIYVIGYTDYDTWTKYEFRSVLRVLIVIMYILFIIGFIKGRRLAFR</sequence>
<dbReference type="RefSeq" id="WP_143057797.1">
    <property type="nucleotide sequence ID" value="NZ_FNZN01000003.1"/>
</dbReference>
<feature type="transmembrane region" description="Helical" evidence="1">
    <location>
        <begin position="165"/>
        <end position="189"/>
    </location>
</feature>
<keyword evidence="1" id="KW-0472">Membrane</keyword>
<evidence type="ECO:0008006" key="4">
    <source>
        <dbReference type="Google" id="ProtNLM"/>
    </source>
</evidence>
<feature type="transmembrane region" description="Helical" evidence="1">
    <location>
        <begin position="201"/>
        <end position="219"/>
    </location>
</feature>
<feature type="transmembrane region" description="Helical" evidence="1">
    <location>
        <begin position="75"/>
        <end position="92"/>
    </location>
</feature>
<keyword evidence="1" id="KW-1133">Transmembrane helix</keyword>
<evidence type="ECO:0000313" key="3">
    <source>
        <dbReference type="Proteomes" id="UP000198990"/>
    </source>
</evidence>
<feature type="transmembrane region" description="Helical" evidence="1">
    <location>
        <begin position="130"/>
        <end position="149"/>
    </location>
</feature>
<dbReference type="OrthoDB" id="1435288at2"/>
<keyword evidence="3" id="KW-1185">Reference proteome</keyword>
<accession>A0A1H7NJF9</accession>
<keyword evidence="1" id="KW-0812">Transmembrane</keyword>
<organism evidence="2 3">
    <name type="scientific">Maribacter orientalis</name>
    <dbReference type="NCBI Taxonomy" id="228957"/>
    <lineage>
        <taxon>Bacteria</taxon>
        <taxon>Pseudomonadati</taxon>
        <taxon>Bacteroidota</taxon>
        <taxon>Flavobacteriia</taxon>
        <taxon>Flavobacteriales</taxon>
        <taxon>Flavobacteriaceae</taxon>
        <taxon>Maribacter</taxon>
    </lineage>
</organism>
<name>A0A1H7NJF9_9FLAO</name>
<protein>
    <recommendedName>
        <fullName evidence="4">7TM diverse intracellular signalling</fullName>
    </recommendedName>
</protein>
<dbReference type="Proteomes" id="UP000198990">
    <property type="component" value="Unassembled WGS sequence"/>
</dbReference>